<dbReference type="EMBL" id="BMKW01000004">
    <property type="protein sequence ID" value="GGJ11039.1"/>
    <property type="molecule type" value="Genomic_DNA"/>
</dbReference>
<gene>
    <name evidence="9" type="ORF">GCM10011320_17680</name>
</gene>
<reference evidence="9" key="1">
    <citation type="journal article" date="2014" name="Int. J. Syst. Evol. Microbiol.">
        <title>Complete genome sequence of Corynebacterium casei LMG S-19264T (=DSM 44701T), isolated from a smear-ripened cheese.</title>
        <authorList>
            <consortium name="US DOE Joint Genome Institute (JGI-PGF)"/>
            <person name="Walter F."/>
            <person name="Albersmeier A."/>
            <person name="Kalinowski J."/>
            <person name="Ruckert C."/>
        </authorList>
    </citation>
    <scope>NUCLEOTIDE SEQUENCE</scope>
    <source>
        <strain evidence="9">CGMCC 1.3617</strain>
    </source>
</reference>
<dbReference type="PANTHER" id="PTHR31272">
    <property type="entry name" value="CYTOCHROME C-TYPE BIOGENESIS PROTEIN HI_1454-RELATED"/>
    <property type="match status" value="1"/>
</dbReference>
<keyword evidence="6 7" id="KW-0472">Membrane</keyword>
<evidence type="ECO:0000256" key="1">
    <source>
        <dbReference type="ARBA" id="ARBA00004141"/>
    </source>
</evidence>
<feature type="domain" description="Cytochrome C biogenesis protein transmembrane" evidence="8">
    <location>
        <begin position="7"/>
        <end position="208"/>
    </location>
</feature>
<dbReference type="GO" id="GO:0017004">
    <property type="term" value="P:cytochrome complex assembly"/>
    <property type="evidence" value="ECO:0007669"/>
    <property type="project" value="UniProtKB-KW"/>
</dbReference>
<proteinExistence type="inferred from homology"/>
<reference evidence="9" key="2">
    <citation type="submission" date="2020-09" db="EMBL/GenBank/DDBJ databases">
        <authorList>
            <person name="Sun Q."/>
            <person name="Zhou Y."/>
        </authorList>
    </citation>
    <scope>NUCLEOTIDE SEQUENCE</scope>
    <source>
        <strain evidence="9">CGMCC 1.3617</strain>
    </source>
</reference>
<sequence>MQVGYAAALLAGTLSFLSPCVLPLIIPYLGFLGGVTLRAAPGGPVAEAPDRARVMVAALFFVLGFATVFTALGATASLVSQLLSDYLDTVAVIAGLVLIAFGLHFAGVLRIGFLNYEKRFEVAQKPVSPLGAYVVGLAFAFGWTPCVGPVLAGILTIAAASDSAWQGAALLFSYALGIGAPFLLAAAFVTPFLRFVQRFRKHFHAVEIAVGGLLVVTGVMVLTGTFQEIGAFLLDRWPDLGRFG</sequence>
<evidence type="ECO:0000256" key="4">
    <source>
        <dbReference type="ARBA" id="ARBA00022748"/>
    </source>
</evidence>
<dbReference type="Pfam" id="PF02683">
    <property type="entry name" value="DsbD_TM"/>
    <property type="match status" value="1"/>
</dbReference>
<evidence type="ECO:0000313" key="9">
    <source>
        <dbReference type="EMBL" id="GGJ11039.1"/>
    </source>
</evidence>
<evidence type="ECO:0000259" key="8">
    <source>
        <dbReference type="Pfam" id="PF02683"/>
    </source>
</evidence>
<accession>A0A917NNI6</accession>
<feature type="transmembrane region" description="Helical" evidence="7">
    <location>
        <begin position="54"/>
        <end position="78"/>
    </location>
</feature>
<feature type="transmembrane region" description="Helical" evidence="7">
    <location>
        <begin position="6"/>
        <end position="33"/>
    </location>
</feature>
<evidence type="ECO:0000313" key="10">
    <source>
        <dbReference type="Proteomes" id="UP000661507"/>
    </source>
</evidence>
<dbReference type="AlphaFoldDB" id="A0A917NNI6"/>
<dbReference type="RefSeq" id="WP_188966683.1">
    <property type="nucleotide sequence ID" value="NZ_BMKW01000004.1"/>
</dbReference>
<evidence type="ECO:0000256" key="3">
    <source>
        <dbReference type="ARBA" id="ARBA00022692"/>
    </source>
</evidence>
<keyword evidence="10" id="KW-1185">Reference proteome</keyword>
<evidence type="ECO:0000256" key="5">
    <source>
        <dbReference type="ARBA" id="ARBA00022989"/>
    </source>
</evidence>
<feature type="transmembrane region" description="Helical" evidence="7">
    <location>
        <begin position="130"/>
        <end position="159"/>
    </location>
</feature>
<evidence type="ECO:0000256" key="6">
    <source>
        <dbReference type="ARBA" id="ARBA00023136"/>
    </source>
</evidence>
<feature type="transmembrane region" description="Helical" evidence="7">
    <location>
        <begin position="171"/>
        <end position="193"/>
    </location>
</feature>
<dbReference type="InterPro" id="IPR003834">
    <property type="entry name" value="Cyt_c_assmbl_TM_dom"/>
</dbReference>
<name>A0A917NNI6_9PROT</name>
<organism evidence="9 10">
    <name type="scientific">Neoroseomonas lacus</name>
    <dbReference type="NCBI Taxonomy" id="287609"/>
    <lineage>
        <taxon>Bacteria</taxon>
        <taxon>Pseudomonadati</taxon>
        <taxon>Pseudomonadota</taxon>
        <taxon>Alphaproteobacteria</taxon>
        <taxon>Acetobacterales</taxon>
        <taxon>Acetobacteraceae</taxon>
        <taxon>Neoroseomonas</taxon>
    </lineage>
</organism>
<dbReference type="PANTHER" id="PTHR31272:SF4">
    <property type="entry name" value="CYTOCHROME C-TYPE BIOGENESIS PROTEIN HI_1454-RELATED"/>
    <property type="match status" value="1"/>
</dbReference>
<comment type="subcellular location">
    <subcellularLocation>
        <location evidence="1">Membrane</location>
        <topology evidence="1">Multi-pass membrane protein</topology>
    </subcellularLocation>
</comment>
<dbReference type="GO" id="GO:0016020">
    <property type="term" value="C:membrane"/>
    <property type="evidence" value="ECO:0007669"/>
    <property type="project" value="UniProtKB-SubCell"/>
</dbReference>
<evidence type="ECO:0000256" key="7">
    <source>
        <dbReference type="SAM" id="Phobius"/>
    </source>
</evidence>
<keyword evidence="3 7" id="KW-0812">Transmembrane</keyword>
<keyword evidence="5 7" id="KW-1133">Transmembrane helix</keyword>
<comment type="similarity">
    <text evidence="2">Belongs to the DsbD family.</text>
</comment>
<dbReference type="InterPro" id="IPR051790">
    <property type="entry name" value="Cytochrome_c-biogenesis_DsbD"/>
</dbReference>
<evidence type="ECO:0000256" key="2">
    <source>
        <dbReference type="ARBA" id="ARBA00006143"/>
    </source>
</evidence>
<protein>
    <submittedName>
        <fullName evidence="9">Cytochrome C biogenesis protein CcdA</fullName>
    </submittedName>
</protein>
<feature type="transmembrane region" description="Helical" evidence="7">
    <location>
        <begin position="90"/>
        <end position="109"/>
    </location>
</feature>
<dbReference type="Proteomes" id="UP000661507">
    <property type="component" value="Unassembled WGS sequence"/>
</dbReference>
<comment type="caution">
    <text evidence="9">The sequence shown here is derived from an EMBL/GenBank/DDBJ whole genome shotgun (WGS) entry which is preliminary data.</text>
</comment>
<feature type="transmembrane region" description="Helical" evidence="7">
    <location>
        <begin position="205"/>
        <end position="226"/>
    </location>
</feature>
<keyword evidence="4" id="KW-0201">Cytochrome c-type biogenesis</keyword>